<sequence>MPHAALQRNLEELQALQRELTWSDRPSLPARGHQTRRNGRVLRECTAAQTSMAATICLFAEFKNSPRVSGESLKQRQVDEEESSNPAFGRSSARGTGSGLGQLG</sequence>
<proteinExistence type="predicted"/>
<evidence type="ECO:0000256" key="1">
    <source>
        <dbReference type="SAM" id="MobiDB-lite"/>
    </source>
</evidence>
<dbReference type="Proteomes" id="UP001642484">
    <property type="component" value="Unassembled WGS sequence"/>
</dbReference>
<evidence type="ECO:0000313" key="2">
    <source>
        <dbReference type="EMBL" id="CAK9058411.1"/>
    </source>
</evidence>
<feature type="region of interest" description="Disordered" evidence="1">
    <location>
        <begin position="67"/>
        <end position="104"/>
    </location>
</feature>
<evidence type="ECO:0000313" key="3">
    <source>
        <dbReference type="Proteomes" id="UP001642484"/>
    </source>
</evidence>
<protein>
    <submittedName>
        <fullName evidence="2">Uncharacterized protein</fullName>
    </submittedName>
</protein>
<organism evidence="2 3">
    <name type="scientific">Durusdinium trenchii</name>
    <dbReference type="NCBI Taxonomy" id="1381693"/>
    <lineage>
        <taxon>Eukaryota</taxon>
        <taxon>Sar</taxon>
        <taxon>Alveolata</taxon>
        <taxon>Dinophyceae</taxon>
        <taxon>Suessiales</taxon>
        <taxon>Symbiodiniaceae</taxon>
        <taxon>Durusdinium</taxon>
    </lineage>
</organism>
<dbReference type="EMBL" id="CAXAMN010021361">
    <property type="protein sequence ID" value="CAK9058411.1"/>
    <property type="molecule type" value="Genomic_DNA"/>
</dbReference>
<accession>A0ABP0N3S6</accession>
<reference evidence="2 3" key="1">
    <citation type="submission" date="2024-02" db="EMBL/GenBank/DDBJ databases">
        <authorList>
            <person name="Chen Y."/>
            <person name="Shah S."/>
            <person name="Dougan E. K."/>
            <person name="Thang M."/>
            <person name="Chan C."/>
        </authorList>
    </citation>
    <scope>NUCLEOTIDE SEQUENCE [LARGE SCALE GENOMIC DNA]</scope>
</reference>
<name>A0ABP0N3S6_9DINO</name>
<comment type="caution">
    <text evidence="2">The sequence shown here is derived from an EMBL/GenBank/DDBJ whole genome shotgun (WGS) entry which is preliminary data.</text>
</comment>
<keyword evidence="3" id="KW-1185">Reference proteome</keyword>
<gene>
    <name evidence="2" type="ORF">CCMP2556_LOCUS28794</name>
</gene>